<dbReference type="Proteomes" id="UP000001292">
    <property type="component" value="Unassembled WGS sequence"/>
</dbReference>
<dbReference type="Pfam" id="PF01576">
    <property type="entry name" value="Myosin_tail_1"/>
    <property type="match status" value="1"/>
</dbReference>
<feature type="domain" description="Myosin tail" evidence="2">
    <location>
        <begin position="53"/>
        <end position="133"/>
    </location>
</feature>
<name>B4IN67_DROSE</name>
<proteinExistence type="predicted"/>
<dbReference type="HOGENOM" id="CLU_1476663_0_0_1"/>
<dbReference type="GO" id="GO:0016459">
    <property type="term" value="C:myosin complex"/>
    <property type="evidence" value="ECO:0007669"/>
    <property type="project" value="InterPro"/>
</dbReference>
<gene>
    <name evidence="3" type="primary">Dsec\GM13605</name>
    <name evidence="3" type="ORF">Dsec_GM13605</name>
</gene>
<evidence type="ECO:0000256" key="1">
    <source>
        <dbReference type="ARBA" id="ARBA00023054"/>
    </source>
</evidence>
<evidence type="ECO:0000259" key="2">
    <source>
        <dbReference type="Pfam" id="PF01576"/>
    </source>
</evidence>
<keyword evidence="1" id="KW-0175">Coiled coil</keyword>
<evidence type="ECO:0000313" key="3">
    <source>
        <dbReference type="EMBL" id="EDW43621.1"/>
    </source>
</evidence>
<dbReference type="STRING" id="7238.B4IN67"/>
<reference evidence="3 4" key="1">
    <citation type="journal article" date="2007" name="Nature">
        <title>Evolution of genes and genomes on the Drosophila phylogeny.</title>
        <authorList>
            <consortium name="Drosophila 12 Genomes Consortium"/>
            <person name="Clark A.G."/>
            <person name="Eisen M.B."/>
            <person name="Smith D.R."/>
            <person name="Bergman C.M."/>
            <person name="Oliver B."/>
            <person name="Markow T.A."/>
            <person name="Kaufman T.C."/>
            <person name="Kellis M."/>
            <person name="Gelbart W."/>
            <person name="Iyer V.N."/>
            <person name="Pollard D.A."/>
            <person name="Sackton T.B."/>
            <person name="Larracuente A.M."/>
            <person name="Singh N.D."/>
            <person name="Abad J.P."/>
            <person name="Abt D.N."/>
            <person name="Adryan B."/>
            <person name="Aguade M."/>
            <person name="Akashi H."/>
            <person name="Anderson W.W."/>
            <person name="Aquadro C.F."/>
            <person name="Ardell D.H."/>
            <person name="Arguello R."/>
            <person name="Artieri C.G."/>
            <person name="Barbash D.A."/>
            <person name="Barker D."/>
            <person name="Barsanti P."/>
            <person name="Batterham P."/>
            <person name="Batzoglou S."/>
            <person name="Begun D."/>
            <person name="Bhutkar A."/>
            <person name="Blanco E."/>
            <person name="Bosak S.A."/>
            <person name="Bradley R.K."/>
            <person name="Brand A.D."/>
            <person name="Brent M.R."/>
            <person name="Brooks A.N."/>
            <person name="Brown R.H."/>
            <person name="Butlin R.K."/>
            <person name="Caggese C."/>
            <person name="Calvi B.R."/>
            <person name="Bernardo de Carvalho A."/>
            <person name="Caspi A."/>
            <person name="Castrezana S."/>
            <person name="Celniker S.E."/>
            <person name="Chang J.L."/>
            <person name="Chapple C."/>
            <person name="Chatterji S."/>
            <person name="Chinwalla A."/>
            <person name="Civetta A."/>
            <person name="Clifton S.W."/>
            <person name="Comeron J.M."/>
            <person name="Costello J.C."/>
            <person name="Coyne J.A."/>
            <person name="Daub J."/>
            <person name="David R.G."/>
            <person name="Delcher A.L."/>
            <person name="Delehaunty K."/>
            <person name="Do C.B."/>
            <person name="Ebling H."/>
            <person name="Edwards K."/>
            <person name="Eickbush T."/>
            <person name="Evans J.D."/>
            <person name="Filipski A."/>
            <person name="Findeiss S."/>
            <person name="Freyhult E."/>
            <person name="Fulton L."/>
            <person name="Fulton R."/>
            <person name="Garcia A.C."/>
            <person name="Gardiner A."/>
            <person name="Garfield D.A."/>
            <person name="Garvin B.E."/>
            <person name="Gibson G."/>
            <person name="Gilbert D."/>
            <person name="Gnerre S."/>
            <person name="Godfrey J."/>
            <person name="Good R."/>
            <person name="Gotea V."/>
            <person name="Gravely B."/>
            <person name="Greenberg A.J."/>
            <person name="Griffiths-Jones S."/>
            <person name="Gross S."/>
            <person name="Guigo R."/>
            <person name="Gustafson E.A."/>
            <person name="Haerty W."/>
            <person name="Hahn M.W."/>
            <person name="Halligan D.L."/>
            <person name="Halpern A.L."/>
            <person name="Halter G.M."/>
            <person name="Han M.V."/>
            <person name="Heger A."/>
            <person name="Hillier L."/>
            <person name="Hinrichs A.S."/>
            <person name="Holmes I."/>
            <person name="Hoskins R.A."/>
            <person name="Hubisz M.J."/>
            <person name="Hultmark D."/>
            <person name="Huntley M.A."/>
            <person name="Jaffe D.B."/>
            <person name="Jagadeeshan S."/>
            <person name="Jeck W.R."/>
            <person name="Johnson J."/>
            <person name="Jones C.D."/>
            <person name="Jordan W.C."/>
            <person name="Karpen G.H."/>
            <person name="Kataoka E."/>
            <person name="Keightley P.D."/>
            <person name="Kheradpour P."/>
            <person name="Kirkness E.F."/>
            <person name="Koerich L.B."/>
            <person name="Kristiansen K."/>
            <person name="Kudrna D."/>
            <person name="Kulathinal R.J."/>
            <person name="Kumar S."/>
            <person name="Kwok R."/>
            <person name="Lander E."/>
            <person name="Langley C.H."/>
            <person name="Lapoint R."/>
            <person name="Lazzaro B.P."/>
            <person name="Lee S.J."/>
            <person name="Levesque L."/>
            <person name="Li R."/>
            <person name="Lin C.F."/>
            <person name="Lin M.F."/>
            <person name="Lindblad-Toh K."/>
            <person name="Llopart A."/>
            <person name="Long M."/>
            <person name="Low L."/>
            <person name="Lozovsky E."/>
            <person name="Lu J."/>
            <person name="Luo M."/>
            <person name="Machado C.A."/>
            <person name="Makalowski W."/>
            <person name="Marzo M."/>
            <person name="Matsuda M."/>
            <person name="Matzkin L."/>
            <person name="McAllister B."/>
            <person name="McBride C.S."/>
            <person name="McKernan B."/>
            <person name="McKernan K."/>
            <person name="Mendez-Lago M."/>
            <person name="Minx P."/>
            <person name="Mollenhauer M.U."/>
            <person name="Montooth K."/>
            <person name="Mount S.M."/>
            <person name="Mu X."/>
            <person name="Myers E."/>
            <person name="Negre B."/>
            <person name="Newfeld S."/>
            <person name="Nielsen R."/>
            <person name="Noor M.A."/>
            <person name="O'Grady P."/>
            <person name="Pachter L."/>
            <person name="Papaceit M."/>
            <person name="Parisi M.J."/>
            <person name="Parisi M."/>
            <person name="Parts L."/>
            <person name="Pedersen J.S."/>
            <person name="Pesole G."/>
            <person name="Phillippy A.M."/>
            <person name="Ponting C.P."/>
            <person name="Pop M."/>
            <person name="Porcelli D."/>
            <person name="Powell J.R."/>
            <person name="Prohaska S."/>
            <person name="Pruitt K."/>
            <person name="Puig M."/>
            <person name="Quesneville H."/>
            <person name="Ram K.R."/>
            <person name="Rand D."/>
            <person name="Rasmussen M.D."/>
            <person name="Reed L.K."/>
            <person name="Reenan R."/>
            <person name="Reily A."/>
            <person name="Remington K.A."/>
            <person name="Rieger T.T."/>
            <person name="Ritchie M.G."/>
            <person name="Robin C."/>
            <person name="Rogers Y.H."/>
            <person name="Rohde C."/>
            <person name="Rozas J."/>
            <person name="Rubenfield M.J."/>
            <person name="Ruiz A."/>
            <person name="Russo S."/>
            <person name="Salzberg S.L."/>
            <person name="Sanchez-Gracia A."/>
            <person name="Saranga D.J."/>
            <person name="Sato H."/>
            <person name="Schaeffer S.W."/>
            <person name="Schatz M.C."/>
            <person name="Schlenke T."/>
            <person name="Schwartz R."/>
            <person name="Segarra C."/>
            <person name="Singh R.S."/>
            <person name="Sirot L."/>
            <person name="Sirota M."/>
            <person name="Sisneros N.B."/>
            <person name="Smith C.D."/>
            <person name="Smith T.F."/>
            <person name="Spieth J."/>
            <person name="Stage D.E."/>
            <person name="Stark A."/>
            <person name="Stephan W."/>
            <person name="Strausberg R.L."/>
            <person name="Strempel S."/>
            <person name="Sturgill D."/>
            <person name="Sutton G."/>
            <person name="Sutton G.G."/>
            <person name="Tao W."/>
            <person name="Teichmann S."/>
            <person name="Tobari Y.N."/>
            <person name="Tomimura Y."/>
            <person name="Tsolas J.M."/>
            <person name="Valente V.L."/>
            <person name="Venter E."/>
            <person name="Venter J.C."/>
            <person name="Vicario S."/>
            <person name="Vieira F.G."/>
            <person name="Vilella A.J."/>
            <person name="Villasante A."/>
            <person name="Walenz B."/>
            <person name="Wang J."/>
            <person name="Wasserman M."/>
            <person name="Watts T."/>
            <person name="Wilson D."/>
            <person name="Wilson R.K."/>
            <person name="Wing R.A."/>
            <person name="Wolfner M.F."/>
            <person name="Wong A."/>
            <person name="Wong G.K."/>
            <person name="Wu C.I."/>
            <person name="Wu G."/>
            <person name="Yamamoto D."/>
            <person name="Yang H.P."/>
            <person name="Yang S.P."/>
            <person name="Yorke J.A."/>
            <person name="Yoshida K."/>
            <person name="Zdobnov E."/>
            <person name="Zhang P."/>
            <person name="Zhang Y."/>
            <person name="Zimin A.V."/>
            <person name="Baldwin J."/>
            <person name="Abdouelleil A."/>
            <person name="Abdulkadir J."/>
            <person name="Abebe A."/>
            <person name="Abera B."/>
            <person name="Abreu J."/>
            <person name="Acer S.C."/>
            <person name="Aftuck L."/>
            <person name="Alexander A."/>
            <person name="An P."/>
            <person name="Anderson E."/>
            <person name="Anderson S."/>
            <person name="Arachi H."/>
            <person name="Azer M."/>
            <person name="Bachantsang P."/>
            <person name="Barry A."/>
            <person name="Bayul T."/>
            <person name="Berlin A."/>
            <person name="Bessette D."/>
            <person name="Bloom T."/>
            <person name="Blye J."/>
            <person name="Boguslavskiy L."/>
            <person name="Bonnet C."/>
            <person name="Boukhgalter B."/>
            <person name="Bourzgui I."/>
            <person name="Brown A."/>
            <person name="Cahill P."/>
            <person name="Channer S."/>
            <person name="Cheshatsang Y."/>
            <person name="Chuda L."/>
            <person name="Citroen M."/>
            <person name="Collymore A."/>
            <person name="Cooke P."/>
            <person name="Costello M."/>
            <person name="D'Aco K."/>
            <person name="Daza R."/>
            <person name="De Haan G."/>
            <person name="DeGray S."/>
            <person name="DeMaso C."/>
            <person name="Dhargay N."/>
            <person name="Dooley K."/>
            <person name="Dooley E."/>
            <person name="Doricent M."/>
            <person name="Dorje P."/>
            <person name="Dorjee K."/>
            <person name="Dupes A."/>
            <person name="Elong R."/>
            <person name="Falk J."/>
            <person name="Farina A."/>
            <person name="Faro S."/>
            <person name="Ferguson D."/>
            <person name="Fisher S."/>
            <person name="Foley C.D."/>
            <person name="Franke A."/>
            <person name="Friedrich D."/>
            <person name="Gadbois L."/>
            <person name="Gearin G."/>
            <person name="Gearin C.R."/>
            <person name="Giannoukos G."/>
            <person name="Goode T."/>
            <person name="Graham J."/>
            <person name="Grandbois E."/>
            <person name="Grewal S."/>
            <person name="Gyaltsen K."/>
            <person name="Hafez N."/>
            <person name="Hagos B."/>
            <person name="Hall J."/>
            <person name="Henson C."/>
            <person name="Hollinger A."/>
            <person name="Honan T."/>
            <person name="Huard M.D."/>
            <person name="Hughes L."/>
            <person name="Hurhula B."/>
            <person name="Husby M.E."/>
            <person name="Kamat A."/>
            <person name="Kanga B."/>
            <person name="Kashin S."/>
            <person name="Khazanovich D."/>
            <person name="Kisner P."/>
            <person name="Lance K."/>
            <person name="Lara M."/>
            <person name="Lee W."/>
            <person name="Lennon N."/>
            <person name="Letendre F."/>
            <person name="LeVine R."/>
            <person name="Lipovsky A."/>
            <person name="Liu X."/>
            <person name="Liu J."/>
            <person name="Liu S."/>
            <person name="Lokyitsang T."/>
            <person name="Lokyitsang Y."/>
            <person name="Lubonja R."/>
            <person name="Lui A."/>
            <person name="MacDonald P."/>
            <person name="Magnisalis V."/>
            <person name="Maru K."/>
            <person name="Matthews C."/>
            <person name="McCusker W."/>
            <person name="McDonough S."/>
            <person name="Mehta T."/>
            <person name="Meldrim J."/>
            <person name="Meneus L."/>
            <person name="Mihai O."/>
            <person name="Mihalev A."/>
            <person name="Mihova T."/>
            <person name="Mittelman R."/>
            <person name="Mlenga V."/>
            <person name="Montmayeur A."/>
            <person name="Mulrain L."/>
            <person name="Navidi A."/>
            <person name="Naylor J."/>
            <person name="Negash T."/>
            <person name="Nguyen T."/>
            <person name="Nguyen N."/>
            <person name="Nicol R."/>
            <person name="Norbu C."/>
            <person name="Norbu N."/>
            <person name="Novod N."/>
            <person name="O'Neill B."/>
            <person name="Osman S."/>
            <person name="Markiewicz E."/>
            <person name="Oyono O.L."/>
            <person name="Patti C."/>
            <person name="Phunkhang P."/>
            <person name="Pierre F."/>
            <person name="Priest M."/>
            <person name="Raghuraman S."/>
            <person name="Rege F."/>
            <person name="Reyes R."/>
            <person name="Rise C."/>
            <person name="Rogov P."/>
            <person name="Ross K."/>
            <person name="Ryan E."/>
            <person name="Settipalli S."/>
            <person name="Shea T."/>
            <person name="Sherpa N."/>
            <person name="Shi L."/>
            <person name="Shih D."/>
            <person name="Sparrow T."/>
            <person name="Spaulding J."/>
            <person name="Stalker J."/>
            <person name="Stange-Thomann N."/>
            <person name="Stavropoulos S."/>
            <person name="Stone C."/>
            <person name="Strader C."/>
            <person name="Tesfaye S."/>
            <person name="Thomson T."/>
            <person name="Thoulutsang Y."/>
            <person name="Thoulutsang D."/>
            <person name="Topham K."/>
            <person name="Topping I."/>
            <person name="Tsamla T."/>
            <person name="Vassiliev H."/>
            <person name="Vo A."/>
            <person name="Wangchuk T."/>
            <person name="Wangdi T."/>
            <person name="Weiand M."/>
            <person name="Wilkinson J."/>
            <person name="Wilson A."/>
            <person name="Yadav S."/>
            <person name="Young G."/>
            <person name="Yu Q."/>
            <person name="Zembek L."/>
            <person name="Zhong D."/>
            <person name="Zimmer A."/>
            <person name="Zwirko Z."/>
            <person name="Jaffe D.B."/>
            <person name="Alvarez P."/>
            <person name="Brockman W."/>
            <person name="Butler J."/>
            <person name="Chin C."/>
            <person name="Gnerre S."/>
            <person name="Grabherr M."/>
            <person name="Kleber M."/>
            <person name="Mauceli E."/>
            <person name="MacCallum I."/>
        </authorList>
    </citation>
    <scope>NUCLEOTIDE SEQUENCE [LARGE SCALE GENOMIC DNA]</scope>
    <source>
        <strain evidence="4">Rob3c / Tucson 14021-0248.25</strain>
    </source>
</reference>
<sequence length="183" mass="20657">MTKTVQFFLESELLCLYQELKTAPLTEFKRKLGSAEVHEKLANRKKLQTESFHEFVLQMKKIAALGQVETKSVIRYVVNGLSIKTEYKCKEAERKVKPLAAKVLQLTEYLASSEVARRAAETERDELAEEIITPSAISLLLRRFSCNALPQWSCLLVDTDEELARPGLGCYGQCLSSSDEATH</sequence>
<dbReference type="EMBL" id="CH481630">
    <property type="protein sequence ID" value="EDW43621.1"/>
    <property type="molecule type" value="Genomic_DNA"/>
</dbReference>
<keyword evidence="4" id="KW-1185">Reference proteome</keyword>
<dbReference type="AlphaFoldDB" id="B4IN67"/>
<evidence type="ECO:0000313" key="4">
    <source>
        <dbReference type="Proteomes" id="UP000001292"/>
    </source>
</evidence>
<dbReference type="InterPro" id="IPR002928">
    <property type="entry name" value="Myosin_tail"/>
</dbReference>
<organism evidence="4">
    <name type="scientific">Drosophila sechellia</name>
    <name type="common">Fruit fly</name>
    <dbReference type="NCBI Taxonomy" id="7238"/>
    <lineage>
        <taxon>Eukaryota</taxon>
        <taxon>Metazoa</taxon>
        <taxon>Ecdysozoa</taxon>
        <taxon>Arthropoda</taxon>
        <taxon>Hexapoda</taxon>
        <taxon>Insecta</taxon>
        <taxon>Pterygota</taxon>
        <taxon>Neoptera</taxon>
        <taxon>Endopterygota</taxon>
        <taxon>Diptera</taxon>
        <taxon>Brachycera</taxon>
        <taxon>Muscomorpha</taxon>
        <taxon>Ephydroidea</taxon>
        <taxon>Drosophilidae</taxon>
        <taxon>Drosophila</taxon>
        <taxon>Sophophora</taxon>
    </lineage>
</organism>
<accession>B4IN67</accession>
<protein>
    <submittedName>
        <fullName evidence="3">GM13605</fullName>
    </submittedName>
</protein>